<keyword evidence="2" id="KW-0443">Lipid metabolism</keyword>
<dbReference type="InterPro" id="IPR015679">
    <property type="entry name" value="PLipase_D_fam"/>
</dbReference>
<dbReference type="Proteomes" id="UP001327560">
    <property type="component" value="Chromosome 2"/>
</dbReference>
<name>A0AAQ3Q4D0_9LILI</name>
<proteinExistence type="predicted"/>
<dbReference type="GO" id="GO:0009395">
    <property type="term" value="P:phospholipid catabolic process"/>
    <property type="evidence" value="ECO:0007669"/>
    <property type="project" value="TreeGrafter"/>
</dbReference>
<evidence type="ECO:0000313" key="3">
    <source>
        <dbReference type="EMBL" id="WOK98130.1"/>
    </source>
</evidence>
<protein>
    <submittedName>
        <fullName evidence="3">Uncharacterized protein</fullName>
    </submittedName>
</protein>
<keyword evidence="1" id="KW-0677">Repeat</keyword>
<evidence type="ECO:0000313" key="4">
    <source>
        <dbReference type="Proteomes" id="UP001327560"/>
    </source>
</evidence>
<evidence type="ECO:0000256" key="1">
    <source>
        <dbReference type="ARBA" id="ARBA00022737"/>
    </source>
</evidence>
<evidence type="ECO:0000256" key="2">
    <source>
        <dbReference type="ARBA" id="ARBA00023098"/>
    </source>
</evidence>
<sequence length="112" mass="13054">MCSVKVYQDAHCKDGELPDIKLEEGAVFEHAKYWEDICHAILEAHHLIYIVGWSIYHRVKLVREPTREVPHIFQSTDSESVKGFPKNSQKAQQQVMLYMEASCSKRHLLIRC</sequence>
<keyword evidence="4" id="KW-1185">Reference proteome</keyword>
<dbReference type="GO" id="GO:0004630">
    <property type="term" value="F:phospholipase D activity"/>
    <property type="evidence" value="ECO:0007669"/>
    <property type="project" value="TreeGrafter"/>
</dbReference>
<dbReference type="EMBL" id="CP136891">
    <property type="protein sequence ID" value="WOK98130.1"/>
    <property type="molecule type" value="Genomic_DNA"/>
</dbReference>
<dbReference type="PANTHER" id="PTHR18896">
    <property type="entry name" value="PHOSPHOLIPASE D"/>
    <property type="match status" value="1"/>
</dbReference>
<dbReference type="AlphaFoldDB" id="A0AAQ3Q4D0"/>
<dbReference type="PANTHER" id="PTHR18896:SF60">
    <property type="entry name" value="PHOSPHOLIPASE D"/>
    <property type="match status" value="1"/>
</dbReference>
<gene>
    <name evidence="3" type="ORF">Cni_G06840</name>
</gene>
<reference evidence="3 4" key="1">
    <citation type="submission" date="2023-10" db="EMBL/GenBank/DDBJ databases">
        <title>Chromosome-scale genome assembly provides insights into flower coloration mechanisms of Canna indica.</title>
        <authorList>
            <person name="Li C."/>
        </authorList>
    </citation>
    <scope>NUCLEOTIDE SEQUENCE [LARGE SCALE GENOMIC DNA]</scope>
    <source>
        <tissue evidence="3">Flower</tissue>
    </source>
</reference>
<dbReference type="GO" id="GO:0005886">
    <property type="term" value="C:plasma membrane"/>
    <property type="evidence" value="ECO:0007669"/>
    <property type="project" value="TreeGrafter"/>
</dbReference>
<organism evidence="3 4">
    <name type="scientific">Canna indica</name>
    <name type="common">Indian-shot</name>
    <dbReference type="NCBI Taxonomy" id="4628"/>
    <lineage>
        <taxon>Eukaryota</taxon>
        <taxon>Viridiplantae</taxon>
        <taxon>Streptophyta</taxon>
        <taxon>Embryophyta</taxon>
        <taxon>Tracheophyta</taxon>
        <taxon>Spermatophyta</taxon>
        <taxon>Magnoliopsida</taxon>
        <taxon>Liliopsida</taxon>
        <taxon>Zingiberales</taxon>
        <taxon>Cannaceae</taxon>
        <taxon>Canna</taxon>
    </lineage>
</organism>
<accession>A0AAQ3Q4D0</accession>